<organism evidence="1 2">
    <name type="scientific">Albula glossodonta</name>
    <name type="common">roundjaw bonefish</name>
    <dbReference type="NCBI Taxonomy" id="121402"/>
    <lineage>
        <taxon>Eukaryota</taxon>
        <taxon>Metazoa</taxon>
        <taxon>Chordata</taxon>
        <taxon>Craniata</taxon>
        <taxon>Vertebrata</taxon>
        <taxon>Euteleostomi</taxon>
        <taxon>Actinopterygii</taxon>
        <taxon>Neopterygii</taxon>
        <taxon>Teleostei</taxon>
        <taxon>Albuliformes</taxon>
        <taxon>Albulidae</taxon>
        <taxon>Albula</taxon>
    </lineage>
</organism>
<protein>
    <submittedName>
        <fullName evidence="1">Uncharacterized protein</fullName>
    </submittedName>
</protein>
<gene>
    <name evidence="1" type="ORF">JZ751_006328</name>
</gene>
<sequence length="138" mass="15729">MVACEVLSYWAIYSPPEKLPPPILRASSPHSNSGCVTMCLHLDLAERHTFLTDVHPPLHRSTDLECDIPLQVTYLYSGSRNPGRVTMFLEFDVAERHAFSTNAHPPLHRSTDLEYGDKLEFGWRFFAQRDWGTLQSGQ</sequence>
<keyword evidence="2" id="KW-1185">Reference proteome</keyword>
<dbReference type="Proteomes" id="UP000824540">
    <property type="component" value="Unassembled WGS sequence"/>
</dbReference>
<accession>A0A8T2MTH6</accession>
<evidence type="ECO:0000313" key="2">
    <source>
        <dbReference type="Proteomes" id="UP000824540"/>
    </source>
</evidence>
<name>A0A8T2MTH6_9TELE</name>
<dbReference type="AlphaFoldDB" id="A0A8T2MTH6"/>
<dbReference type="EMBL" id="JAFBMS010001331">
    <property type="protein sequence ID" value="KAG9329261.1"/>
    <property type="molecule type" value="Genomic_DNA"/>
</dbReference>
<evidence type="ECO:0000313" key="1">
    <source>
        <dbReference type="EMBL" id="KAG9329261.1"/>
    </source>
</evidence>
<proteinExistence type="predicted"/>
<reference evidence="1" key="1">
    <citation type="thesis" date="2021" institute="BYU ScholarsArchive" country="Provo, UT, USA">
        <title>Applications of and Algorithms for Genome Assembly and Genomic Analyses with an Emphasis on Marine Teleosts.</title>
        <authorList>
            <person name="Pickett B.D."/>
        </authorList>
    </citation>
    <scope>NUCLEOTIDE SEQUENCE</scope>
    <source>
        <strain evidence="1">HI-2016</strain>
    </source>
</reference>
<comment type="caution">
    <text evidence="1">The sequence shown here is derived from an EMBL/GenBank/DDBJ whole genome shotgun (WGS) entry which is preliminary data.</text>
</comment>